<feature type="non-terminal residue" evidence="1">
    <location>
        <position position="1"/>
    </location>
</feature>
<evidence type="ECO:0000313" key="1">
    <source>
        <dbReference type="EMBL" id="GAI64612.1"/>
    </source>
</evidence>
<proteinExistence type="predicted"/>
<comment type="caution">
    <text evidence="1">The sequence shown here is derived from an EMBL/GenBank/DDBJ whole genome shotgun (WGS) entry which is preliminary data.</text>
</comment>
<sequence length="42" mass="4763">DDVMASKRLRYVRPSEMVALELDPALARAVERAEALRVDIVH</sequence>
<dbReference type="AlphaFoldDB" id="X1Q804"/>
<dbReference type="EMBL" id="BARW01004580">
    <property type="protein sequence ID" value="GAI64612.1"/>
    <property type="molecule type" value="Genomic_DNA"/>
</dbReference>
<reference evidence="1" key="1">
    <citation type="journal article" date="2014" name="Front. Microbiol.">
        <title>High frequency of phylogenetically diverse reductive dehalogenase-homologous genes in deep subseafloor sedimentary metagenomes.</title>
        <authorList>
            <person name="Kawai M."/>
            <person name="Futagami T."/>
            <person name="Toyoda A."/>
            <person name="Takaki Y."/>
            <person name="Nishi S."/>
            <person name="Hori S."/>
            <person name="Arai W."/>
            <person name="Tsubouchi T."/>
            <person name="Morono Y."/>
            <person name="Uchiyama I."/>
            <person name="Ito T."/>
            <person name="Fujiyama A."/>
            <person name="Inagaki F."/>
            <person name="Takami H."/>
        </authorList>
    </citation>
    <scope>NUCLEOTIDE SEQUENCE</scope>
    <source>
        <strain evidence="1">Expedition CK06-06</strain>
    </source>
</reference>
<organism evidence="1">
    <name type="scientific">marine sediment metagenome</name>
    <dbReference type="NCBI Taxonomy" id="412755"/>
    <lineage>
        <taxon>unclassified sequences</taxon>
        <taxon>metagenomes</taxon>
        <taxon>ecological metagenomes</taxon>
    </lineage>
</organism>
<gene>
    <name evidence="1" type="ORF">S12H4_10622</name>
</gene>
<accession>X1Q804</accession>
<name>X1Q804_9ZZZZ</name>
<protein>
    <submittedName>
        <fullName evidence="1">Uncharacterized protein</fullName>
    </submittedName>
</protein>